<evidence type="ECO:0000256" key="6">
    <source>
        <dbReference type="ARBA" id="ARBA00022840"/>
    </source>
</evidence>
<evidence type="ECO:0000313" key="9">
    <source>
        <dbReference type="EMBL" id="CCA70743.1"/>
    </source>
</evidence>
<dbReference type="OMA" id="AWTHQHP"/>
<gene>
    <name evidence="9" type="ORF">PIIN_04678</name>
</gene>
<evidence type="ECO:0000259" key="8">
    <source>
        <dbReference type="Pfam" id="PF08543"/>
    </source>
</evidence>
<keyword evidence="10" id="KW-1185">Reference proteome</keyword>
<keyword evidence="4" id="KW-0547">Nucleotide-binding</keyword>
<dbReference type="Proteomes" id="UP000007148">
    <property type="component" value="Unassembled WGS sequence"/>
</dbReference>
<organism evidence="9 10">
    <name type="scientific">Serendipita indica (strain DSM 11827)</name>
    <name type="common">Root endophyte fungus</name>
    <name type="synonym">Piriformospora indica</name>
    <dbReference type="NCBI Taxonomy" id="1109443"/>
    <lineage>
        <taxon>Eukaryota</taxon>
        <taxon>Fungi</taxon>
        <taxon>Dikarya</taxon>
        <taxon>Basidiomycota</taxon>
        <taxon>Agaricomycotina</taxon>
        <taxon>Agaricomycetes</taxon>
        <taxon>Sebacinales</taxon>
        <taxon>Serendipitaceae</taxon>
        <taxon>Serendipita</taxon>
    </lineage>
</organism>
<evidence type="ECO:0000256" key="2">
    <source>
        <dbReference type="ARBA" id="ARBA00012104"/>
    </source>
</evidence>
<dbReference type="GO" id="GO:0008478">
    <property type="term" value="F:pyridoxal kinase activity"/>
    <property type="evidence" value="ECO:0007669"/>
    <property type="project" value="UniProtKB-EC"/>
</dbReference>
<dbReference type="InterPro" id="IPR013749">
    <property type="entry name" value="PM/HMP-P_kinase-1"/>
</dbReference>
<dbReference type="STRING" id="1109443.G4THG0"/>
<dbReference type="InParanoid" id="G4THG0"/>
<dbReference type="AlphaFoldDB" id="G4THG0"/>
<dbReference type="CDD" id="cd01173">
    <property type="entry name" value="pyridoxal_pyridoxamine_kinase"/>
    <property type="match status" value="1"/>
</dbReference>
<evidence type="ECO:0000256" key="1">
    <source>
        <dbReference type="ARBA" id="ARBA00008805"/>
    </source>
</evidence>
<dbReference type="InterPro" id="IPR029056">
    <property type="entry name" value="Ribokinase-like"/>
</dbReference>
<dbReference type="Gene3D" id="3.40.1190.20">
    <property type="match status" value="1"/>
</dbReference>
<dbReference type="EMBL" id="CAFZ01000093">
    <property type="protein sequence ID" value="CCA70743.1"/>
    <property type="molecule type" value="Genomic_DNA"/>
</dbReference>
<dbReference type="PANTHER" id="PTHR10534">
    <property type="entry name" value="PYRIDOXAL KINASE"/>
    <property type="match status" value="1"/>
</dbReference>
<dbReference type="InterPro" id="IPR004625">
    <property type="entry name" value="PyrdxlKinase"/>
</dbReference>
<protein>
    <recommendedName>
        <fullName evidence="2">pyridoxal kinase</fullName>
        <ecNumber evidence="2">2.7.1.35</ecNumber>
    </recommendedName>
</protein>
<feature type="region of interest" description="Disordered" evidence="7">
    <location>
        <begin position="295"/>
        <end position="315"/>
    </location>
</feature>
<sequence>MDPLDRTILSVQSHVTHGYVGGRAATFPLQLLGWDVDVLNTVNFSNHSGYRRRPGEGARTTGKELDAIVHGLEMNDLLHPARLLTGYIPNADCLSAVVRLVEKLRTRNPKLIYLLDPVLGDNNRLYVSPDVVPLYRNLLCTATIITPNWFEVETLVGFPLSSMEALRNALHTLHGQYGVPHVVISSIPITAERAAWLPDSGDYLDPPENDLRYASEDLLCVASIVSDGHSTSTVYTARIRQVAGYLSGVGDLFSALVLGYYDPHTSQTALCDAVVKAIRTTHALVRRTMQTSKRASGADVDGYTDEELDSKDEDRRARRMKARELRIIGNNELILSAGGSQRQFGPEMQHWEAFWVNG</sequence>
<feature type="domain" description="Pyridoxamine kinase/Phosphomethylpyrimidine kinase" evidence="8">
    <location>
        <begin position="85"/>
        <end position="191"/>
    </location>
</feature>
<dbReference type="HOGENOM" id="CLU_046496_1_0_1"/>
<dbReference type="GO" id="GO:0009443">
    <property type="term" value="P:pyridoxal 5'-phosphate salvage"/>
    <property type="evidence" value="ECO:0007669"/>
    <property type="project" value="InterPro"/>
</dbReference>
<dbReference type="FunCoup" id="G4THG0">
    <property type="interactions" value="372"/>
</dbReference>
<comment type="caution">
    <text evidence="9">The sequence shown here is derived from an EMBL/GenBank/DDBJ whole genome shotgun (WGS) entry which is preliminary data.</text>
</comment>
<evidence type="ECO:0000256" key="4">
    <source>
        <dbReference type="ARBA" id="ARBA00022741"/>
    </source>
</evidence>
<keyword evidence="3" id="KW-0808">Transferase</keyword>
<name>G4THG0_SERID</name>
<dbReference type="OrthoDB" id="2104723at2759"/>
<feature type="compositionally biased region" description="Acidic residues" evidence="7">
    <location>
        <begin position="302"/>
        <end position="311"/>
    </location>
</feature>
<keyword evidence="5 9" id="KW-0418">Kinase</keyword>
<dbReference type="GO" id="GO:0005524">
    <property type="term" value="F:ATP binding"/>
    <property type="evidence" value="ECO:0007669"/>
    <property type="project" value="UniProtKB-KW"/>
</dbReference>
<keyword evidence="6" id="KW-0067">ATP-binding</keyword>
<dbReference type="GO" id="GO:0005829">
    <property type="term" value="C:cytosol"/>
    <property type="evidence" value="ECO:0007669"/>
    <property type="project" value="TreeGrafter"/>
</dbReference>
<evidence type="ECO:0000256" key="7">
    <source>
        <dbReference type="SAM" id="MobiDB-lite"/>
    </source>
</evidence>
<evidence type="ECO:0000256" key="3">
    <source>
        <dbReference type="ARBA" id="ARBA00022679"/>
    </source>
</evidence>
<reference evidence="9 10" key="1">
    <citation type="journal article" date="2011" name="PLoS Pathog.">
        <title>Endophytic Life Strategies Decoded by Genome and Transcriptome Analyses of the Mutualistic Root Symbiont Piriformospora indica.</title>
        <authorList>
            <person name="Zuccaro A."/>
            <person name="Lahrmann U."/>
            <person name="Guldener U."/>
            <person name="Langen G."/>
            <person name="Pfiffi S."/>
            <person name="Biedenkopf D."/>
            <person name="Wong P."/>
            <person name="Samans B."/>
            <person name="Grimm C."/>
            <person name="Basiewicz M."/>
            <person name="Murat C."/>
            <person name="Martin F."/>
            <person name="Kogel K.H."/>
        </authorList>
    </citation>
    <scope>NUCLEOTIDE SEQUENCE [LARGE SCALE GENOMIC DNA]</scope>
    <source>
        <strain evidence="9 10">DSM 11827</strain>
    </source>
</reference>
<proteinExistence type="inferred from homology"/>
<evidence type="ECO:0000313" key="10">
    <source>
        <dbReference type="Proteomes" id="UP000007148"/>
    </source>
</evidence>
<dbReference type="SUPFAM" id="SSF53613">
    <property type="entry name" value="Ribokinase-like"/>
    <property type="match status" value="1"/>
</dbReference>
<dbReference type="eggNOG" id="KOG2599">
    <property type="taxonomic scope" value="Eukaryota"/>
</dbReference>
<comment type="similarity">
    <text evidence="1">Belongs to the pyridoxine kinase family.</text>
</comment>
<accession>G4THG0</accession>
<dbReference type="NCBIfam" id="TIGR00687">
    <property type="entry name" value="pyridox_kin"/>
    <property type="match status" value="1"/>
</dbReference>
<dbReference type="Pfam" id="PF08543">
    <property type="entry name" value="Phos_pyr_kin"/>
    <property type="match status" value="1"/>
</dbReference>
<evidence type="ECO:0000256" key="5">
    <source>
        <dbReference type="ARBA" id="ARBA00022777"/>
    </source>
</evidence>
<dbReference type="PANTHER" id="PTHR10534:SF2">
    <property type="entry name" value="PYRIDOXAL KINASE"/>
    <property type="match status" value="1"/>
</dbReference>
<dbReference type="EC" id="2.7.1.35" evidence="2"/>